<keyword evidence="4" id="KW-1185">Reference proteome</keyword>
<evidence type="ECO:0000256" key="1">
    <source>
        <dbReference type="SAM" id="MobiDB-lite"/>
    </source>
</evidence>
<comment type="caution">
    <text evidence="3">The sequence shown here is derived from an EMBL/GenBank/DDBJ whole genome shotgun (WGS) entry which is preliminary data.</text>
</comment>
<gene>
    <name evidence="3" type="ORF">RFI_14064</name>
</gene>
<feature type="compositionally biased region" description="Basic and acidic residues" evidence="1">
    <location>
        <begin position="340"/>
        <end position="350"/>
    </location>
</feature>
<protein>
    <recommendedName>
        <fullName evidence="2">Peptidase S9 prolyl oligopeptidase catalytic domain-containing protein</fullName>
    </recommendedName>
</protein>
<dbReference type="SUPFAM" id="SSF53474">
    <property type="entry name" value="alpha/beta-Hydrolases"/>
    <property type="match status" value="1"/>
</dbReference>
<evidence type="ECO:0000313" key="4">
    <source>
        <dbReference type="Proteomes" id="UP000023152"/>
    </source>
</evidence>
<feature type="region of interest" description="Disordered" evidence="1">
    <location>
        <begin position="302"/>
        <end position="415"/>
    </location>
</feature>
<dbReference type="GO" id="GO:0006508">
    <property type="term" value="P:proteolysis"/>
    <property type="evidence" value="ECO:0007669"/>
    <property type="project" value="InterPro"/>
</dbReference>
<evidence type="ECO:0000259" key="2">
    <source>
        <dbReference type="Pfam" id="PF00326"/>
    </source>
</evidence>
<dbReference type="PANTHER" id="PTHR12277">
    <property type="entry name" value="ALPHA/BETA HYDROLASE DOMAIN-CONTAINING PROTEIN"/>
    <property type="match status" value="1"/>
</dbReference>
<dbReference type="Proteomes" id="UP000023152">
    <property type="component" value="Unassembled WGS sequence"/>
</dbReference>
<proteinExistence type="predicted"/>
<feature type="region of interest" description="Disordered" evidence="1">
    <location>
        <begin position="231"/>
        <end position="267"/>
    </location>
</feature>
<dbReference type="Gene3D" id="3.40.50.1820">
    <property type="entry name" value="alpha/beta hydrolase"/>
    <property type="match status" value="2"/>
</dbReference>
<accession>X6NAQ3</accession>
<dbReference type="AlphaFoldDB" id="X6NAQ3"/>
<dbReference type="OrthoDB" id="10249433at2759"/>
<dbReference type="InterPro" id="IPR001375">
    <property type="entry name" value="Peptidase_S9_cat"/>
</dbReference>
<reference evidence="3 4" key="1">
    <citation type="journal article" date="2013" name="Curr. Biol.">
        <title>The Genome of the Foraminiferan Reticulomyxa filosa.</title>
        <authorList>
            <person name="Glockner G."/>
            <person name="Hulsmann N."/>
            <person name="Schleicher M."/>
            <person name="Noegel A.A."/>
            <person name="Eichinger L."/>
            <person name="Gallinger C."/>
            <person name="Pawlowski J."/>
            <person name="Sierra R."/>
            <person name="Euteneuer U."/>
            <person name="Pillet L."/>
            <person name="Moustafa A."/>
            <person name="Platzer M."/>
            <person name="Groth M."/>
            <person name="Szafranski K."/>
            <person name="Schliwa M."/>
        </authorList>
    </citation>
    <scope>NUCLEOTIDE SEQUENCE [LARGE SCALE GENOMIC DNA]</scope>
</reference>
<sequence length="677" mass="75790">MFGFWDYTKDISVVNRLIFPIPKPPSYNDLSFPDELIFVPKRENLKKNFENCYGKPRWEKPQLPKCKPPQLGGGEKGLKKEQQKSQTQEQTKKRTGKARYCDEDSIPCLYLRRKHKISHPTHILLYCHGNAEDLGKVYPMLDYLRIKLPVSVLAPEYPGYGIAKGTPHENSVIDAVLGAYEFIISPLGLNVSTERVLVYGFSIGCGAALGAVAKITSKEIEAIVKGTAYGKDEHRHNGKHKDKSKDKDKGKDKDKVKNKDRNISHTTATTITTNATATECMGTSHVYVDAATSESATNGQLQQLSNAKDEGSSSSSSSSSSNSSISSGNATDSNNLSSNTKEEKSKDDPSLRLPSFHSKRRRNHKEDEMKKAKGEKEKKENEEEEEEEDNNDDDNNDDNNNDDDNNGSSGGGDPFAKLPLRQVVSILHKADIEIPKRSNKEELLALARTHDLIPSLKCCLDSNTIPKYSLLVLVSPFSSIAKIVADKVGTWASYLLSDRFDNLERIKRIHGPLLLIHGSDDSLIPCQHSQILHKQAKRFDIVTDLHIMEKCDHNTMDLRKIVHHIKHFFAWQFEAARKKDKLARLHEITATTANPADDRQSDTYVVKLKGHGATDEYEQKHNTANDLDTQHVVATHGVVNSPNCVFTEVGKIRIPAYAYLRPHPDGQVLEHAKNRFV</sequence>
<name>X6NAQ3_RETFI</name>
<dbReference type="Pfam" id="PF00326">
    <property type="entry name" value="Peptidase_S9"/>
    <property type="match status" value="1"/>
</dbReference>
<feature type="compositionally biased region" description="Low complexity" evidence="1">
    <location>
        <begin position="312"/>
        <end position="327"/>
    </location>
</feature>
<feature type="compositionally biased region" description="Basic and acidic residues" evidence="1">
    <location>
        <begin position="364"/>
        <end position="381"/>
    </location>
</feature>
<organism evidence="3 4">
    <name type="scientific">Reticulomyxa filosa</name>
    <dbReference type="NCBI Taxonomy" id="46433"/>
    <lineage>
        <taxon>Eukaryota</taxon>
        <taxon>Sar</taxon>
        <taxon>Rhizaria</taxon>
        <taxon>Retaria</taxon>
        <taxon>Foraminifera</taxon>
        <taxon>Monothalamids</taxon>
        <taxon>Reticulomyxidae</taxon>
        <taxon>Reticulomyxa</taxon>
    </lineage>
</organism>
<feature type="compositionally biased region" description="Polar residues" evidence="1">
    <location>
        <begin position="328"/>
        <end position="339"/>
    </location>
</feature>
<feature type="compositionally biased region" description="Basic and acidic residues" evidence="1">
    <location>
        <begin position="243"/>
        <end position="263"/>
    </location>
</feature>
<dbReference type="EMBL" id="ASPP01010193">
    <property type="protein sequence ID" value="ETO23121.1"/>
    <property type="molecule type" value="Genomic_DNA"/>
</dbReference>
<dbReference type="GO" id="GO:0008236">
    <property type="term" value="F:serine-type peptidase activity"/>
    <property type="evidence" value="ECO:0007669"/>
    <property type="project" value="InterPro"/>
</dbReference>
<feature type="domain" description="Peptidase S9 prolyl oligopeptidase catalytic" evidence="2">
    <location>
        <begin position="501"/>
        <end position="576"/>
    </location>
</feature>
<feature type="compositionally biased region" description="Acidic residues" evidence="1">
    <location>
        <begin position="382"/>
        <end position="405"/>
    </location>
</feature>
<evidence type="ECO:0000313" key="3">
    <source>
        <dbReference type="EMBL" id="ETO23121.1"/>
    </source>
</evidence>
<feature type="region of interest" description="Disordered" evidence="1">
    <location>
        <begin position="60"/>
        <end position="96"/>
    </location>
</feature>
<dbReference type="PANTHER" id="PTHR12277:SF197">
    <property type="entry name" value="CHROMOSOME UNDETERMINED SCAFFOLD_38, WHOLE GENOME SHOTGUN SEQUENCE"/>
    <property type="match status" value="1"/>
</dbReference>
<dbReference type="InterPro" id="IPR029058">
    <property type="entry name" value="AB_hydrolase_fold"/>
</dbReference>